<feature type="domain" description="Histidine kinase/HSP90-like ATPase" evidence="1">
    <location>
        <begin position="7"/>
        <end position="73"/>
    </location>
</feature>
<reference evidence="2 3" key="1">
    <citation type="submission" date="2018-04" db="EMBL/GenBank/DDBJ databases">
        <title>Genome sequencing of Flavobacterium sp. HYN0059.</title>
        <authorList>
            <person name="Yi H."/>
            <person name="Baek C."/>
        </authorList>
    </citation>
    <scope>NUCLEOTIDE SEQUENCE [LARGE SCALE GENOMIC DNA]</scope>
    <source>
        <strain evidence="2 3">HYN0059</strain>
    </source>
</reference>
<organism evidence="2 3">
    <name type="scientific">Flavobacterium album</name>
    <dbReference type="NCBI Taxonomy" id="2175091"/>
    <lineage>
        <taxon>Bacteria</taxon>
        <taxon>Pseudomonadati</taxon>
        <taxon>Bacteroidota</taxon>
        <taxon>Flavobacteriia</taxon>
        <taxon>Flavobacteriales</taxon>
        <taxon>Flavobacteriaceae</taxon>
        <taxon>Flavobacterium</taxon>
    </lineage>
</organism>
<dbReference type="OrthoDB" id="1522504at2"/>
<dbReference type="AlphaFoldDB" id="A0A2S1R2R9"/>
<protein>
    <recommendedName>
        <fullName evidence="1">Histidine kinase/HSP90-like ATPase domain-containing protein</fullName>
    </recommendedName>
</protein>
<proteinExistence type="predicted"/>
<sequence length="74" mass="8357">MEIYISENSISIKNTGDEKALDSNYIFKRFTRNSASEQSTGLGLSIVNSIIANYRLNVNYTFDGSHIFTITFPK</sequence>
<keyword evidence="3" id="KW-1185">Reference proteome</keyword>
<dbReference type="InterPro" id="IPR003594">
    <property type="entry name" value="HATPase_dom"/>
</dbReference>
<name>A0A2S1R2R9_9FLAO</name>
<evidence type="ECO:0000313" key="2">
    <source>
        <dbReference type="EMBL" id="AWH86978.1"/>
    </source>
</evidence>
<dbReference type="Pfam" id="PF02518">
    <property type="entry name" value="HATPase_c"/>
    <property type="match status" value="1"/>
</dbReference>
<dbReference type="Proteomes" id="UP000244929">
    <property type="component" value="Chromosome"/>
</dbReference>
<dbReference type="InterPro" id="IPR036890">
    <property type="entry name" value="HATPase_C_sf"/>
</dbReference>
<dbReference type="SUPFAM" id="SSF55874">
    <property type="entry name" value="ATPase domain of HSP90 chaperone/DNA topoisomerase II/histidine kinase"/>
    <property type="match status" value="1"/>
</dbReference>
<dbReference type="EMBL" id="CP029186">
    <property type="protein sequence ID" value="AWH86978.1"/>
    <property type="molecule type" value="Genomic_DNA"/>
</dbReference>
<gene>
    <name evidence="2" type="ORF">HYN59_09550</name>
</gene>
<evidence type="ECO:0000259" key="1">
    <source>
        <dbReference type="Pfam" id="PF02518"/>
    </source>
</evidence>
<dbReference type="Gene3D" id="3.30.565.10">
    <property type="entry name" value="Histidine kinase-like ATPase, C-terminal domain"/>
    <property type="match status" value="1"/>
</dbReference>
<accession>A0A2S1R2R9</accession>
<dbReference type="RefSeq" id="WP_108779698.1">
    <property type="nucleotide sequence ID" value="NZ_CP029186.1"/>
</dbReference>
<evidence type="ECO:0000313" key="3">
    <source>
        <dbReference type="Proteomes" id="UP000244929"/>
    </source>
</evidence>
<dbReference type="KEGG" id="falb:HYN59_09550"/>